<protein>
    <submittedName>
        <fullName evidence="1">Uncharacterized protein</fullName>
    </submittedName>
</protein>
<sequence length="71" mass="8333">MVDDTLKLICKTYAPLCNYHYEPNADDFWILKIFFFENNPYGRAVSFDKEGKFVNIISDNFLDKSDGKPFI</sequence>
<accession>K9WUW5</accession>
<evidence type="ECO:0000313" key="1">
    <source>
        <dbReference type="EMBL" id="AFZ24008.1"/>
    </source>
</evidence>
<dbReference type="Proteomes" id="UP000010475">
    <property type="component" value="Chromosome"/>
</dbReference>
<name>K9WUW5_9NOST</name>
<reference evidence="1 2" key="1">
    <citation type="submission" date="2012-06" db="EMBL/GenBank/DDBJ databases">
        <title>Finished chromosome of genome of Cylindrospermum stagnale PCC 7417.</title>
        <authorList>
            <consortium name="US DOE Joint Genome Institute"/>
            <person name="Gugger M."/>
            <person name="Coursin T."/>
            <person name="Rippka R."/>
            <person name="Tandeau De Marsac N."/>
            <person name="Huntemann M."/>
            <person name="Wei C.-L."/>
            <person name="Han J."/>
            <person name="Detter J.C."/>
            <person name="Han C."/>
            <person name="Tapia R."/>
            <person name="Chen A."/>
            <person name="Kyrpides N."/>
            <person name="Mavromatis K."/>
            <person name="Markowitz V."/>
            <person name="Szeto E."/>
            <person name="Ivanova N."/>
            <person name="Pagani I."/>
            <person name="Pati A."/>
            <person name="Goodwin L."/>
            <person name="Nordberg H.P."/>
            <person name="Cantor M.N."/>
            <person name="Hua S.X."/>
            <person name="Woyke T."/>
            <person name="Kerfeld C.A."/>
        </authorList>
    </citation>
    <scope>NUCLEOTIDE SEQUENCE [LARGE SCALE GENOMIC DNA]</scope>
    <source>
        <strain evidence="1 2">PCC 7417</strain>
    </source>
</reference>
<dbReference type="HOGENOM" id="CLU_2733314_0_0_3"/>
<keyword evidence="2" id="KW-1185">Reference proteome</keyword>
<evidence type="ECO:0000313" key="2">
    <source>
        <dbReference type="Proteomes" id="UP000010475"/>
    </source>
</evidence>
<dbReference type="EMBL" id="CP003642">
    <property type="protein sequence ID" value="AFZ24008.1"/>
    <property type="molecule type" value="Genomic_DNA"/>
</dbReference>
<dbReference type="KEGG" id="csg:Cylst_1737"/>
<proteinExistence type="predicted"/>
<dbReference type="STRING" id="56107.Cylst_1737"/>
<organism evidence="1 2">
    <name type="scientific">Cylindrospermum stagnale PCC 7417</name>
    <dbReference type="NCBI Taxonomy" id="56107"/>
    <lineage>
        <taxon>Bacteria</taxon>
        <taxon>Bacillati</taxon>
        <taxon>Cyanobacteriota</taxon>
        <taxon>Cyanophyceae</taxon>
        <taxon>Nostocales</taxon>
        <taxon>Nostocaceae</taxon>
        <taxon>Cylindrospermum</taxon>
    </lineage>
</organism>
<dbReference type="AlphaFoldDB" id="K9WUW5"/>
<gene>
    <name evidence="1" type="ORF">Cylst_1737</name>
</gene>